<dbReference type="RefSeq" id="WP_378938793.1">
    <property type="nucleotide sequence ID" value="NZ_JBHLVO010000037.1"/>
</dbReference>
<feature type="transmembrane region" description="Helical" evidence="6">
    <location>
        <begin position="12"/>
        <end position="35"/>
    </location>
</feature>
<dbReference type="PANTHER" id="PTHR30250:SF24">
    <property type="entry name" value="STAGE V SPORULATION PROTEIN B"/>
    <property type="match status" value="1"/>
</dbReference>
<feature type="transmembrane region" description="Helical" evidence="6">
    <location>
        <begin position="250"/>
        <end position="273"/>
    </location>
</feature>
<keyword evidence="2" id="KW-1003">Cell membrane</keyword>
<keyword evidence="8" id="KW-1185">Reference proteome</keyword>
<evidence type="ECO:0000256" key="3">
    <source>
        <dbReference type="ARBA" id="ARBA00022692"/>
    </source>
</evidence>
<dbReference type="PIRSF" id="PIRSF038958">
    <property type="entry name" value="PG_synth_SpoVB"/>
    <property type="match status" value="1"/>
</dbReference>
<comment type="subcellular location">
    <subcellularLocation>
        <location evidence="1">Cell membrane</location>
        <topology evidence="1">Multi-pass membrane protein</topology>
    </subcellularLocation>
</comment>
<gene>
    <name evidence="7" type="primary">spoVB</name>
    <name evidence="7" type="ORF">ACFFIX_24485</name>
</gene>
<feature type="transmembrane region" description="Helical" evidence="6">
    <location>
        <begin position="415"/>
        <end position="439"/>
    </location>
</feature>
<feature type="transmembrane region" description="Helical" evidence="6">
    <location>
        <begin position="279"/>
        <end position="304"/>
    </location>
</feature>
<sequence length="512" mass="55624">MTKQSLIKGTIVLMIAAFITRILGFANGIVLANVIGPEGIGLIMMAMPVTGLLITFTTLGLPVAISKLVAEAEARKDHQRIKKILIVSLTTTSILGFVLMIGTFMGAKLLSSVLLTDQRAYYSLIAVIPIVPIIAVSSVIKGYFRGKQNMTPIAFSQVLEQVVRIGLIFILVGWLLPYGIEYAAAGVVLCGIVGEGISLLYLFSMFKLTKQKQFKLHHSFIKQLSKGKEIFYDLLHTGLPTTGNGLIHSIIGVIQPILITQSLALAGIGTAVATKQYGLLMGFALPLLMLPGFVTNSMSVPLVPAISEAKEKNEVQLIHRRIHQAIRIALIVGVPSSIILYVFAEQLTTLIYKSPEAGTLLKILAPFYLLHYFRNPLQSVIIGLGKASSVMMNDLVASTAKLVFIFLFASNSELGIYGVCLAMNIGIVLGTTLHFLTISKLIGFNLILSEIFKVILSGVSMGYGGLIAYRYLGNEITNQLLLIGTSITLSLFIYLILLVNFKIISLKKIKRL</sequence>
<feature type="transmembrane region" description="Helical" evidence="6">
    <location>
        <begin position="119"/>
        <end position="140"/>
    </location>
</feature>
<dbReference type="Pfam" id="PF01943">
    <property type="entry name" value="Polysacc_synt"/>
    <property type="match status" value="1"/>
</dbReference>
<organism evidence="7 8">
    <name type="scientific">Metabacillus herbersteinensis</name>
    <dbReference type="NCBI Taxonomy" id="283816"/>
    <lineage>
        <taxon>Bacteria</taxon>
        <taxon>Bacillati</taxon>
        <taxon>Bacillota</taxon>
        <taxon>Bacilli</taxon>
        <taxon>Bacillales</taxon>
        <taxon>Bacillaceae</taxon>
        <taxon>Metabacillus</taxon>
    </lineage>
</organism>
<feature type="transmembrane region" description="Helical" evidence="6">
    <location>
        <begin position="41"/>
        <end position="63"/>
    </location>
</feature>
<feature type="transmembrane region" description="Helical" evidence="6">
    <location>
        <begin position="451"/>
        <end position="472"/>
    </location>
</feature>
<dbReference type="NCBIfam" id="TIGR02900">
    <property type="entry name" value="spore_V_B"/>
    <property type="match status" value="1"/>
</dbReference>
<name>A0ABV6GN16_9BACI</name>
<feature type="transmembrane region" description="Helical" evidence="6">
    <location>
        <begin position="152"/>
        <end position="176"/>
    </location>
</feature>
<evidence type="ECO:0000256" key="2">
    <source>
        <dbReference type="ARBA" id="ARBA00022475"/>
    </source>
</evidence>
<evidence type="ECO:0000256" key="1">
    <source>
        <dbReference type="ARBA" id="ARBA00004651"/>
    </source>
</evidence>
<evidence type="ECO:0000256" key="6">
    <source>
        <dbReference type="SAM" id="Phobius"/>
    </source>
</evidence>
<evidence type="ECO:0000256" key="4">
    <source>
        <dbReference type="ARBA" id="ARBA00022989"/>
    </source>
</evidence>
<protein>
    <submittedName>
        <fullName evidence="7">Stage V sporulation protein B</fullName>
    </submittedName>
</protein>
<comment type="caution">
    <text evidence="7">The sequence shown here is derived from an EMBL/GenBank/DDBJ whole genome shotgun (WGS) entry which is preliminary data.</text>
</comment>
<keyword evidence="4 6" id="KW-1133">Transmembrane helix</keyword>
<accession>A0ABV6GN16</accession>
<feature type="transmembrane region" description="Helical" evidence="6">
    <location>
        <begin position="325"/>
        <end position="344"/>
    </location>
</feature>
<feature type="transmembrane region" description="Helical" evidence="6">
    <location>
        <begin position="84"/>
        <end position="107"/>
    </location>
</feature>
<dbReference type="EMBL" id="JBHLVO010000037">
    <property type="protein sequence ID" value="MFC0274494.1"/>
    <property type="molecule type" value="Genomic_DNA"/>
</dbReference>
<keyword evidence="3 6" id="KW-0812">Transmembrane</keyword>
<evidence type="ECO:0000313" key="8">
    <source>
        <dbReference type="Proteomes" id="UP001589854"/>
    </source>
</evidence>
<feature type="transmembrane region" description="Helical" evidence="6">
    <location>
        <begin position="478"/>
        <end position="501"/>
    </location>
</feature>
<dbReference type="InterPro" id="IPR014249">
    <property type="entry name" value="Spore_V_B"/>
</dbReference>
<keyword evidence="5 6" id="KW-0472">Membrane</keyword>
<reference evidence="7 8" key="1">
    <citation type="submission" date="2024-09" db="EMBL/GenBank/DDBJ databases">
        <authorList>
            <person name="Sun Q."/>
            <person name="Mori K."/>
        </authorList>
    </citation>
    <scope>NUCLEOTIDE SEQUENCE [LARGE SCALE GENOMIC DNA]</scope>
    <source>
        <strain evidence="7 8">CCM 7228</strain>
    </source>
</reference>
<dbReference type="Proteomes" id="UP001589854">
    <property type="component" value="Unassembled WGS sequence"/>
</dbReference>
<evidence type="ECO:0000256" key="5">
    <source>
        <dbReference type="ARBA" id="ARBA00023136"/>
    </source>
</evidence>
<dbReference type="InterPro" id="IPR002797">
    <property type="entry name" value="Polysacc_synth"/>
</dbReference>
<proteinExistence type="predicted"/>
<dbReference type="InterPro" id="IPR024923">
    <property type="entry name" value="PG_synth_SpoVB"/>
</dbReference>
<dbReference type="InterPro" id="IPR050833">
    <property type="entry name" value="Poly_Biosynth_Transport"/>
</dbReference>
<dbReference type="PANTHER" id="PTHR30250">
    <property type="entry name" value="PST FAMILY PREDICTED COLANIC ACID TRANSPORTER"/>
    <property type="match status" value="1"/>
</dbReference>
<feature type="transmembrane region" description="Helical" evidence="6">
    <location>
        <begin position="182"/>
        <end position="203"/>
    </location>
</feature>
<evidence type="ECO:0000313" key="7">
    <source>
        <dbReference type="EMBL" id="MFC0274494.1"/>
    </source>
</evidence>
<dbReference type="CDD" id="cd13124">
    <property type="entry name" value="MATE_SpoVB_like"/>
    <property type="match status" value="1"/>
</dbReference>